<keyword evidence="2" id="KW-1185">Reference proteome</keyword>
<evidence type="ECO:0000313" key="2">
    <source>
        <dbReference type="Proteomes" id="UP000028725"/>
    </source>
</evidence>
<name>A0A085WUJ5_9BACT</name>
<organism evidence="1 2">
    <name type="scientific">Hyalangium minutum</name>
    <dbReference type="NCBI Taxonomy" id="394096"/>
    <lineage>
        <taxon>Bacteria</taxon>
        <taxon>Pseudomonadati</taxon>
        <taxon>Myxococcota</taxon>
        <taxon>Myxococcia</taxon>
        <taxon>Myxococcales</taxon>
        <taxon>Cystobacterineae</taxon>
        <taxon>Archangiaceae</taxon>
        <taxon>Hyalangium</taxon>
    </lineage>
</organism>
<proteinExistence type="predicted"/>
<accession>A0A085WUJ5</accession>
<gene>
    <name evidence="1" type="ORF">DB31_3488</name>
</gene>
<dbReference type="STRING" id="394096.DB31_3488"/>
<evidence type="ECO:0000313" key="1">
    <source>
        <dbReference type="EMBL" id="KFE71358.1"/>
    </source>
</evidence>
<dbReference type="AlphaFoldDB" id="A0A085WUJ5"/>
<protein>
    <submittedName>
        <fullName evidence="1">Putative RNA polymerase sigma-70 factor</fullName>
    </submittedName>
</protein>
<dbReference type="InterPro" id="IPR013325">
    <property type="entry name" value="RNA_pol_sigma_r2"/>
</dbReference>
<dbReference type="RefSeq" id="WP_169787010.1">
    <property type="nucleotide sequence ID" value="NZ_JMCB01000002.1"/>
</dbReference>
<sequence length="202" mass="23906">MRNPSAEEEMVLHQRLLERDPLAYFDVFPMYMERLAKKLEGLGYDVDIARDAALEAVLAYRKAPERYDPKKVHPFTYLMVLAKNKAVDRWRSVQAQAQRNKKQGDVELLLRTPNDPVERMETYVRVRQLVDLLEKGGILNERDQAILRLFLMGESSTEEKAKVLRLPPMSKEDRKLEVKRHQDRIMKLLERWFRKEDPDDDP</sequence>
<dbReference type="GO" id="GO:0003700">
    <property type="term" value="F:DNA-binding transcription factor activity"/>
    <property type="evidence" value="ECO:0007669"/>
    <property type="project" value="InterPro"/>
</dbReference>
<reference evidence="1 2" key="1">
    <citation type="submission" date="2014-04" db="EMBL/GenBank/DDBJ databases">
        <title>Genome assembly of Hyalangium minutum DSM 14724.</title>
        <authorList>
            <person name="Sharma G."/>
            <person name="Subramanian S."/>
        </authorList>
    </citation>
    <scope>NUCLEOTIDE SEQUENCE [LARGE SCALE GENOMIC DNA]</scope>
    <source>
        <strain evidence="1 2">DSM 14724</strain>
    </source>
</reference>
<dbReference type="GO" id="GO:0006352">
    <property type="term" value="P:DNA-templated transcription initiation"/>
    <property type="evidence" value="ECO:0007669"/>
    <property type="project" value="InterPro"/>
</dbReference>
<dbReference type="SUPFAM" id="SSF88946">
    <property type="entry name" value="Sigma2 domain of RNA polymerase sigma factors"/>
    <property type="match status" value="1"/>
</dbReference>
<dbReference type="Proteomes" id="UP000028725">
    <property type="component" value="Unassembled WGS sequence"/>
</dbReference>
<dbReference type="Gene3D" id="1.10.1740.10">
    <property type="match status" value="1"/>
</dbReference>
<dbReference type="EMBL" id="JMCB01000002">
    <property type="protein sequence ID" value="KFE71358.1"/>
    <property type="molecule type" value="Genomic_DNA"/>
</dbReference>
<comment type="caution">
    <text evidence="1">The sequence shown here is derived from an EMBL/GenBank/DDBJ whole genome shotgun (WGS) entry which is preliminary data.</text>
</comment>